<feature type="domain" description="G-protein coupled receptors family 1 profile" evidence="8">
    <location>
        <begin position="14"/>
        <end position="257"/>
    </location>
</feature>
<dbReference type="PANTHER" id="PTHR23112:SF0">
    <property type="entry name" value="TRANSMEMBRANE PROTEIN 116"/>
    <property type="match status" value="1"/>
</dbReference>
<feature type="transmembrane region" description="Helical" evidence="6">
    <location>
        <begin position="198"/>
        <end position="217"/>
    </location>
</feature>
<dbReference type="Pfam" id="PF05462">
    <property type="entry name" value="Dicty_CAR"/>
    <property type="match status" value="1"/>
</dbReference>
<accession>A0AAW2ZP66</accession>
<dbReference type="SUPFAM" id="SSF81321">
    <property type="entry name" value="Family A G protein-coupled receptor-like"/>
    <property type="match status" value="1"/>
</dbReference>
<dbReference type="GO" id="GO:0005886">
    <property type="term" value="C:plasma membrane"/>
    <property type="evidence" value="ECO:0007669"/>
    <property type="project" value="TreeGrafter"/>
</dbReference>
<feature type="region of interest" description="Disordered" evidence="5">
    <location>
        <begin position="410"/>
        <end position="430"/>
    </location>
</feature>
<evidence type="ECO:0000256" key="1">
    <source>
        <dbReference type="ARBA" id="ARBA00004141"/>
    </source>
</evidence>
<feature type="compositionally biased region" description="Polar residues" evidence="5">
    <location>
        <begin position="410"/>
        <end position="427"/>
    </location>
</feature>
<feature type="region of interest" description="Disordered" evidence="5">
    <location>
        <begin position="452"/>
        <end position="479"/>
    </location>
</feature>
<dbReference type="InterPro" id="IPR022343">
    <property type="entry name" value="GCR1-cAMP_receptor"/>
</dbReference>
<feature type="domain" description="G-protein coupled receptors family 2 profile 2" evidence="7">
    <location>
        <begin position="1"/>
        <end position="261"/>
    </location>
</feature>
<evidence type="ECO:0000259" key="7">
    <source>
        <dbReference type="PROSITE" id="PS50261"/>
    </source>
</evidence>
<feature type="compositionally biased region" description="Polar residues" evidence="5">
    <location>
        <begin position="369"/>
        <end position="380"/>
    </location>
</feature>
<feature type="compositionally biased region" description="Polar residues" evidence="5">
    <location>
        <begin position="348"/>
        <end position="362"/>
    </location>
</feature>
<keyword evidence="2 6" id="KW-0812">Transmembrane</keyword>
<feature type="transmembrane region" description="Helical" evidence="6">
    <location>
        <begin position="149"/>
        <end position="177"/>
    </location>
</feature>
<dbReference type="PROSITE" id="PS50261">
    <property type="entry name" value="G_PROTEIN_RECEP_F2_4"/>
    <property type="match status" value="1"/>
</dbReference>
<dbReference type="Proteomes" id="UP001431209">
    <property type="component" value="Unassembled WGS sequence"/>
</dbReference>
<evidence type="ECO:0000256" key="6">
    <source>
        <dbReference type="SAM" id="Phobius"/>
    </source>
</evidence>
<name>A0AAW2ZP66_9EUKA</name>
<evidence type="ECO:0000256" key="4">
    <source>
        <dbReference type="ARBA" id="ARBA00023136"/>
    </source>
</evidence>
<evidence type="ECO:0000259" key="8">
    <source>
        <dbReference type="PROSITE" id="PS50262"/>
    </source>
</evidence>
<comment type="caution">
    <text evidence="9">The sequence shown here is derived from an EMBL/GenBank/DDBJ whole genome shotgun (WGS) entry which is preliminary data.</text>
</comment>
<sequence>MIAVGSSSIVSCFGSLFIIFSYLVFKSELKVLTARLIVYLSFADLLASSSYLIRFSKLDESGPWCLIEATFMCTFELCSVLWSSCICVHLLLNVLFANKGKWLKWSELIYHIISWGLPLIWTITLFFNHRFGQATNWCWLKSDEDVQSFGWRFFTFLPIYCCMFFNLTVYVVVLVALRRLLSNKQMSVIFSNAGRRRELRALLAFSFVMLAFFITWIPPFFNRMWETIHRRESEIFWLNMTQAITNPLQGFMNMVLYGYRFLPQYKRLICPDVRDCFLTCCSCCCCSKVMSSSLESPYLDESSEQYTNHSHDPLIRAPRDSAQFNLSGVSYFEPDPSTIKHVVTSLDSDNAARSSSPTSSENRGVVLPSRNNGMSSNQQPIYRHGSDSASNPDLDQNSLLDSMYQATSASTPNRFSWGQTHHPSNSHDGGVRIMYHHDRQLSGVGSGSIRFQKLYGSSSPNFPPKKSDKGMASDTDDEF</sequence>
<dbReference type="PROSITE" id="PS50262">
    <property type="entry name" value="G_PROTEIN_RECEP_F1_2"/>
    <property type="match status" value="1"/>
</dbReference>
<feature type="compositionally biased region" description="Polar residues" evidence="5">
    <location>
        <begin position="387"/>
        <end position="397"/>
    </location>
</feature>
<dbReference type="InterPro" id="IPR017452">
    <property type="entry name" value="GPCR_Rhodpsn_7TM"/>
</dbReference>
<evidence type="ECO:0000256" key="5">
    <source>
        <dbReference type="SAM" id="MobiDB-lite"/>
    </source>
</evidence>
<dbReference type="PRINTS" id="PR02001">
    <property type="entry name" value="GCR1CAMPR"/>
</dbReference>
<keyword evidence="3 6" id="KW-1133">Transmembrane helix</keyword>
<feature type="region of interest" description="Disordered" evidence="5">
    <location>
        <begin position="348"/>
        <end position="397"/>
    </location>
</feature>
<gene>
    <name evidence="9" type="ORF">AKO1_009960</name>
</gene>
<dbReference type="AlphaFoldDB" id="A0AAW2ZP66"/>
<protein>
    <submittedName>
        <fullName evidence="9">Cyclic AMP receptor-like protein</fullName>
    </submittedName>
</protein>
<dbReference type="EMBL" id="JAOPGA020001779">
    <property type="protein sequence ID" value="KAL0491270.1"/>
    <property type="molecule type" value="Genomic_DNA"/>
</dbReference>
<feature type="transmembrane region" description="Helical" evidence="6">
    <location>
        <begin position="37"/>
        <end position="54"/>
    </location>
</feature>
<evidence type="ECO:0000313" key="9">
    <source>
        <dbReference type="EMBL" id="KAL0491270.1"/>
    </source>
</evidence>
<dbReference type="GO" id="GO:0007189">
    <property type="term" value="P:adenylate cyclase-activating G protein-coupled receptor signaling pathway"/>
    <property type="evidence" value="ECO:0007669"/>
    <property type="project" value="TreeGrafter"/>
</dbReference>
<dbReference type="PANTHER" id="PTHR23112">
    <property type="entry name" value="G PROTEIN-COUPLED RECEPTOR 157-RELATED"/>
    <property type="match status" value="1"/>
</dbReference>
<proteinExistence type="predicted"/>
<reference evidence="9 10" key="1">
    <citation type="submission" date="2024-03" db="EMBL/GenBank/DDBJ databases">
        <title>The Acrasis kona genome and developmental transcriptomes reveal deep origins of eukaryotic multicellular pathways.</title>
        <authorList>
            <person name="Sheikh S."/>
            <person name="Fu C.-J."/>
            <person name="Brown M.W."/>
            <person name="Baldauf S.L."/>
        </authorList>
    </citation>
    <scope>NUCLEOTIDE SEQUENCE [LARGE SCALE GENOMIC DNA]</scope>
    <source>
        <strain evidence="9 10">ATCC MYA-3509</strain>
    </source>
</reference>
<comment type="subcellular location">
    <subcellularLocation>
        <location evidence="1">Membrane</location>
        <topology evidence="1">Multi-pass membrane protein</topology>
    </subcellularLocation>
</comment>
<evidence type="ECO:0000256" key="3">
    <source>
        <dbReference type="ARBA" id="ARBA00022989"/>
    </source>
</evidence>
<evidence type="ECO:0000256" key="2">
    <source>
        <dbReference type="ARBA" id="ARBA00022692"/>
    </source>
</evidence>
<keyword evidence="9" id="KW-0675">Receptor</keyword>
<dbReference type="GO" id="GO:0004930">
    <property type="term" value="F:G protein-coupled receptor activity"/>
    <property type="evidence" value="ECO:0007669"/>
    <property type="project" value="TreeGrafter"/>
</dbReference>
<feature type="transmembrane region" description="Helical" evidence="6">
    <location>
        <begin position="74"/>
        <end position="96"/>
    </location>
</feature>
<evidence type="ECO:0000313" key="10">
    <source>
        <dbReference type="Proteomes" id="UP001431209"/>
    </source>
</evidence>
<dbReference type="Gene3D" id="1.20.1070.10">
    <property type="entry name" value="Rhodopsin 7-helix transmembrane proteins"/>
    <property type="match status" value="1"/>
</dbReference>
<dbReference type="GO" id="GO:0007166">
    <property type="term" value="P:cell surface receptor signaling pathway"/>
    <property type="evidence" value="ECO:0007669"/>
    <property type="project" value="InterPro"/>
</dbReference>
<organism evidence="9 10">
    <name type="scientific">Acrasis kona</name>
    <dbReference type="NCBI Taxonomy" id="1008807"/>
    <lineage>
        <taxon>Eukaryota</taxon>
        <taxon>Discoba</taxon>
        <taxon>Heterolobosea</taxon>
        <taxon>Tetramitia</taxon>
        <taxon>Eutetramitia</taxon>
        <taxon>Acrasidae</taxon>
        <taxon>Acrasis</taxon>
    </lineage>
</organism>
<feature type="transmembrane region" description="Helical" evidence="6">
    <location>
        <begin position="6"/>
        <end position="25"/>
    </location>
</feature>
<dbReference type="InterPro" id="IPR017981">
    <property type="entry name" value="GPCR_2-like_7TM"/>
</dbReference>
<keyword evidence="4 6" id="KW-0472">Membrane</keyword>
<feature type="transmembrane region" description="Helical" evidence="6">
    <location>
        <begin position="108"/>
        <end position="129"/>
    </location>
</feature>
<keyword evidence="10" id="KW-1185">Reference proteome</keyword>